<sequence>MRAAVNATFTIATAAALLLSAQSFAETRVPQSVSYGEAGYPQRGQVNVLAQQIVNELLLTNDVLTPTQPVVVATPVSVEDFNQTGDFARQLQQGLISALHARYFNVVDVSLTHSLRVTDKGDLYQSRDWQKLSDSASAGHVLVASYSLGKDGLSVFSRIVDIGNGRIVATSQAFSRPGDLRDYLEYSPQVVSKDGLLYRHEHPGMDNTRLLGEDK</sequence>
<evidence type="ECO:0000256" key="1">
    <source>
        <dbReference type="SAM" id="SignalP"/>
    </source>
</evidence>
<feature type="signal peptide" evidence="1">
    <location>
        <begin position="1"/>
        <end position="25"/>
    </location>
</feature>
<dbReference type="InterPro" id="IPR014549">
    <property type="entry name" value="FlgO"/>
</dbReference>
<comment type="caution">
    <text evidence="3">The sequence shown here is derived from an EMBL/GenBank/DDBJ whole genome shotgun (WGS) entry which is preliminary data.</text>
</comment>
<evidence type="ECO:0000259" key="2">
    <source>
        <dbReference type="Pfam" id="PF17680"/>
    </source>
</evidence>
<organism evidence="3 4">
    <name type="scientific">Shewanella jiangmenensis</name>
    <dbReference type="NCBI Taxonomy" id="2837387"/>
    <lineage>
        <taxon>Bacteria</taxon>
        <taxon>Pseudomonadati</taxon>
        <taxon>Pseudomonadota</taxon>
        <taxon>Gammaproteobacteria</taxon>
        <taxon>Alteromonadales</taxon>
        <taxon>Shewanellaceae</taxon>
        <taxon>Shewanella</taxon>
    </lineage>
</organism>
<proteinExistence type="predicted"/>
<dbReference type="Proteomes" id="UP001195903">
    <property type="component" value="Unassembled WGS sequence"/>
</dbReference>
<keyword evidence="4" id="KW-1185">Reference proteome</keyword>
<dbReference type="EMBL" id="JAHEPS010000001">
    <property type="protein sequence ID" value="MBT1443077.1"/>
    <property type="molecule type" value="Genomic_DNA"/>
</dbReference>
<feature type="chain" id="PRO_5046778794" description="FlgO domain-containing protein" evidence="1">
    <location>
        <begin position="26"/>
        <end position="215"/>
    </location>
</feature>
<dbReference type="PIRSF" id="PIRSF028688">
    <property type="entry name" value="UCP_imp_028688"/>
    <property type="match status" value="1"/>
</dbReference>
<protein>
    <recommendedName>
        <fullName evidence="2">FlgO domain-containing protein</fullName>
    </recommendedName>
</protein>
<evidence type="ECO:0000313" key="3">
    <source>
        <dbReference type="EMBL" id="MBT1443077.1"/>
    </source>
</evidence>
<feature type="domain" description="FlgO" evidence="2">
    <location>
        <begin position="51"/>
        <end position="174"/>
    </location>
</feature>
<accession>A0ABS5UYA4</accession>
<dbReference type="InterPro" id="IPR041215">
    <property type="entry name" value="FlgO_dom"/>
</dbReference>
<keyword evidence="1" id="KW-0732">Signal</keyword>
<name>A0ABS5UYA4_9GAMM</name>
<dbReference type="RefSeq" id="WP_214505281.1">
    <property type="nucleotide sequence ID" value="NZ_JAHEPS010000001.1"/>
</dbReference>
<gene>
    <name evidence="3" type="ORF">KJI95_00850</name>
</gene>
<dbReference type="Pfam" id="PF17680">
    <property type="entry name" value="FlgO"/>
    <property type="match status" value="1"/>
</dbReference>
<evidence type="ECO:0000313" key="4">
    <source>
        <dbReference type="Proteomes" id="UP001195903"/>
    </source>
</evidence>
<reference evidence="3 4" key="1">
    <citation type="submission" date="2021-05" db="EMBL/GenBank/DDBJ databases">
        <title>Shewanella sp. JM162201.</title>
        <authorList>
            <person name="Xu S."/>
            <person name="Li A."/>
        </authorList>
    </citation>
    <scope>NUCLEOTIDE SEQUENCE [LARGE SCALE GENOMIC DNA]</scope>
    <source>
        <strain evidence="3 4">JM162201</strain>
    </source>
</reference>